<dbReference type="AlphaFoldDB" id="A0A1C5JF90"/>
<reference evidence="7 8" key="1">
    <citation type="submission" date="2016-06" db="EMBL/GenBank/DDBJ databases">
        <authorList>
            <person name="Kjaerup R.B."/>
            <person name="Dalgaard T.S."/>
            <person name="Juul-Madsen H.R."/>
        </authorList>
    </citation>
    <scope>NUCLEOTIDE SEQUENCE [LARGE SCALE GENOMIC DNA]</scope>
    <source>
        <strain evidence="7 8">DSM 43904</strain>
    </source>
</reference>
<keyword evidence="4 5" id="KW-0472">Membrane</keyword>
<evidence type="ECO:0000256" key="3">
    <source>
        <dbReference type="ARBA" id="ARBA00022989"/>
    </source>
</evidence>
<dbReference type="NCBIfam" id="TIGR03061">
    <property type="entry name" value="pip_yhgE_Nterm"/>
    <property type="match status" value="1"/>
</dbReference>
<protein>
    <submittedName>
        <fullName evidence="7">Putative membrane protein</fullName>
    </submittedName>
</protein>
<keyword evidence="8" id="KW-1185">Reference proteome</keyword>
<evidence type="ECO:0000256" key="1">
    <source>
        <dbReference type="ARBA" id="ARBA00004141"/>
    </source>
</evidence>
<evidence type="ECO:0000256" key="2">
    <source>
        <dbReference type="ARBA" id="ARBA00022692"/>
    </source>
</evidence>
<feature type="transmembrane region" description="Helical" evidence="5">
    <location>
        <begin position="648"/>
        <end position="668"/>
    </location>
</feature>
<evidence type="ECO:0000313" key="7">
    <source>
        <dbReference type="EMBL" id="SCG69230.1"/>
    </source>
</evidence>
<dbReference type="InterPro" id="IPR017500">
    <property type="entry name" value="Phage_infect_YhgE_N"/>
</dbReference>
<feature type="transmembrane region" description="Helical" evidence="5">
    <location>
        <begin position="705"/>
        <end position="727"/>
    </location>
</feature>
<dbReference type="NCBIfam" id="TIGR03062">
    <property type="entry name" value="pip_yhgE_Cterm"/>
    <property type="match status" value="1"/>
</dbReference>
<feature type="transmembrane region" description="Helical" evidence="5">
    <location>
        <begin position="549"/>
        <end position="569"/>
    </location>
</feature>
<dbReference type="InterPro" id="IPR013525">
    <property type="entry name" value="ABC2_TM"/>
</dbReference>
<dbReference type="GO" id="GO:0016020">
    <property type="term" value="C:membrane"/>
    <property type="evidence" value="ECO:0007669"/>
    <property type="project" value="UniProtKB-SubCell"/>
</dbReference>
<feature type="transmembrane region" description="Helical" evidence="5">
    <location>
        <begin position="21"/>
        <end position="43"/>
    </location>
</feature>
<proteinExistence type="predicted"/>
<evidence type="ECO:0000256" key="4">
    <source>
        <dbReference type="ARBA" id="ARBA00023136"/>
    </source>
</evidence>
<evidence type="ECO:0000313" key="8">
    <source>
        <dbReference type="Proteomes" id="UP000198217"/>
    </source>
</evidence>
<dbReference type="Proteomes" id="UP000198217">
    <property type="component" value="Chromosome I"/>
</dbReference>
<evidence type="ECO:0000256" key="5">
    <source>
        <dbReference type="SAM" id="Phobius"/>
    </source>
</evidence>
<name>A0A1C5JF90_9ACTN</name>
<feature type="domain" description="ABC-2 type transporter transmembrane" evidence="6">
    <location>
        <begin position="539"/>
        <end position="724"/>
    </location>
</feature>
<dbReference type="EMBL" id="LT607750">
    <property type="protein sequence ID" value="SCG69230.1"/>
    <property type="molecule type" value="Genomic_DNA"/>
</dbReference>
<accession>A0A1C5JF90</accession>
<evidence type="ECO:0000259" key="6">
    <source>
        <dbReference type="Pfam" id="PF12698"/>
    </source>
</evidence>
<dbReference type="Gene3D" id="1.10.287.950">
    <property type="entry name" value="Methyl-accepting chemotaxis protein"/>
    <property type="match status" value="1"/>
</dbReference>
<dbReference type="PANTHER" id="PTHR43077">
    <property type="entry name" value="TRANSPORT PERMEASE YVFS-RELATED"/>
    <property type="match status" value="1"/>
</dbReference>
<dbReference type="Pfam" id="PF12698">
    <property type="entry name" value="ABC2_membrane_3"/>
    <property type="match status" value="1"/>
</dbReference>
<dbReference type="InterPro" id="IPR051328">
    <property type="entry name" value="T7SS_ABC-Transporter"/>
</dbReference>
<sequence>MSVLPLARFELRRLTRGRLPRAALAVLTVIPLLYGALYLYAFWDPYGKLDRIPVALVNADRPATATDGSRVQAGQDLTDELLDRRVFGWHVTDSRDAAAGLRSGRYHLVFAIPVDFSATLVASPEPDRPARRGELKLVNDDATNYLSGLLARSAFGEIRAAAAESAAKDYFARMLVGFTDARAETARAADGAGRLADGLGQSEAGAGRIADGLGTSEAGAGQLADGLGGAAAGADTLAAGLDRSVRGADELAAGLGELRAGAGQLADGTARAATETRAVADRVNGAADRIEPVLRDNAERIEEAATAIAEGAQSLADGLDALPRRAEAAVTRAEEVRDRLDTLVAEHPELADDPSVVAARAAAAAAVEAARAVTTTLDDAELTALRDRMTQVAATAREIAAAAPHLADDVAAARAKVDELATGLGTLARGTAELRDGLGTAAGGADELRGGLFRLATGARELDGGLTRLGDGSQRLADGLTRLESGAGDLSAGLTRLGGGAGELADGLAAGADRLPGYDDAEARADVLGDPVALERSTRNPAGAYGVGFAPYFLGLALWVGAMITYLLLRPLNRRHVMSGAPAWRVALAGWLPAAAIGLAQAGMLSAVVTLALGLDPARPAATFGLLALASLAFTAIVQWLGAQLGPAGRLAALALLMLQLTSSGGTYPVQTSPGFFQAIHPWLPMSYLVTGLRHTVNGGPVGPVLTGAAVLAGFAAGALALTVAAARRSRRLTPATLHPELTM</sequence>
<organism evidence="7 8">
    <name type="scientific">Micromonospora echinaurantiaca</name>
    <dbReference type="NCBI Taxonomy" id="47857"/>
    <lineage>
        <taxon>Bacteria</taxon>
        <taxon>Bacillati</taxon>
        <taxon>Actinomycetota</taxon>
        <taxon>Actinomycetes</taxon>
        <taxon>Micromonosporales</taxon>
        <taxon>Micromonosporaceae</taxon>
        <taxon>Micromonospora</taxon>
    </lineage>
</organism>
<dbReference type="InterPro" id="IPR023908">
    <property type="entry name" value="xxxLxxG_rpt"/>
</dbReference>
<gene>
    <name evidence="7" type="ORF">GA0070609_4395</name>
</gene>
<dbReference type="PANTHER" id="PTHR43077:SF5">
    <property type="entry name" value="PHAGE INFECTION PROTEIN"/>
    <property type="match status" value="1"/>
</dbReference>
<feature type="transmembrane region" description="Helical" evidence="5">
    <location>
        <begin position="590"/>
        <end position="615"/>
    </location>
</feature>
<dbReference type="NCBIfam" id="TIGR03057">
    <property type="entry name" value="xxxLxxG_by_4"/>
    <property type="match status" value="3"/>
</dbReference>
<dbReference type="RefSeq" id="WP_088995465.1">
    <property type="nucleotide sequence ID" value="NZ_LT607750.1"/>
</dbReference>
<dbReference type="InterPro" id="IPR017501">
    <property type="entry name" value="Phage_infect_YhgE_C"/>
</dbReference>
<comment type="subcellular location">
    <subcellularLocation>
        <location evidence="1">Membrane</location>
        <topology evidence="1">Multi-pass membrane protein</topology>
    </subcellularLocation>
</comment>
<keyword evidence="2 5" id="KW-0812">Transmembrane</keyword>
<dbReference type="GO" id="GO:0140359">
    <property type="term" value="F:ABC-type transporter activity"/>
    <property type="evidence" value="ECO:0007669"/>
    <property type="project" value="InterPro"/>
</dbReference>
<keyword evidence="3 5" id="KW-1133">Transmembrane helix</keyword>
<feature type="transmembrane region" description="Helical" evidence="5">
    <location>
        <begin position="621"/>
        <end position="641"/>
    </location>
</feature>